<evidence type="ECO:0000313" key="9">
    <source>
        <dbReference type="EMBL" id="ADE38884.1"/>
    </source>
</evidence>
<dbReference type="NCBIfam" id="TIGR00128">
    <property type="entry name" value="fabD"/>
    <property type="match status" value="1"/>
</dbReference>
<keyword evidence="10" id="KW-1185">Reference proteome</keyword>
<evidence type="ECO:0000256" key="4">
    <source>
        <dbReference type="ARBA" id="ARBA00023315"/>
    </source>
</evidence>
<dbReference type="InterPro" id="IPR004410">
    <property type="entry name" value="Malonyl_CoA-ACP_transAc_FabD"/>
</dbReference>
<dbReference type="SUPFAM" id="SSF55048">
    <property type="entry name" value="Probable ACP-binding domain of malonyl-CoA ACP transacylase"/>
    <property type="match status" value="1"/>
</dbReference>
<dbReference type="RefSeq" id="WP_013045513.1">
    <property type="nucleotide sequence ID" value="NC_014010.1"/>
</dbReference>
<dbReference type="InterPro" id="IPR016036">
    <property type="entry name" value="Malonyl_transacylase_ACP-bd"/>
</dbReference>
<gene>
    <name evidence="9" type="ordered locus">SAR116_0641</name>
</gene>
<keyword evidence="4 6" id="KW-0012">Acyltransferase</keyword>
<evidence type="ECO:0000256" key="2">
    <source>
        <dbReference type="ARBA" id="ARBA00018953"/>
    </source>
</evidence>
<feature type="active site" evidence="7">
    <location>
        <position position="207"/>
    </location>
</feature>
<dbReference type="InterPro" id="IPR050858">
    <property type="entry name" value="Mal-CoA-ACP_Trans/PKS_FabD"/>
</dbReference>
<dbReference type="EMBL" id="CP001751">
    <property type="protein sequence ID" value="ADE38884.1"/>
    <property type="molecule type" value="Genomic_DNA"/>
</dbReference>
<dbReference type="STRING" id="488538.SAR116_0641"/>
<dbReference type="PANTHER" id="PTHR42681">
    <property type="entry name" value="MALONYL-COA-ACYL CARRIER PROTEIN TRANSACYLASE, MITOCHONDRIAL"/>
    <property type="match status" value="1"/>
</dbReference>
<keyword evidence="3 6" id="KW-0808">Transferase</keyword>
<dbReference type="Pfam" id="PF00698">
    <property type="entry name" value="Acyl_transf_1"/>
    <property type="match status" value="1"/>
</dbReference>
<dbReference type="HOGENOM" id="CLU_030558_0_1_5"/>
<evidence type="ECO:0000256" key="5">
    <source>
        <dbReference type="ARBA" id="ARBA00048462"/>
    </source>
</evidence>
<reference evidence="9 10" key="1">
    <citation type="journal article" date="2010" name="J. Bacteriol.">
        <title>Complete genome sequence of "Candidatus Puniceispirillum marinum" IMCC1322, a representative of the SAR116 clade in the Alphaproteobacteria.</title>
        <authorList>
            <person name="Oh H.M."/>
            <person name="Kwon K.K."/>
            <person name="Kang I."/>
            <person name="Kang S.G."/>
            <person name="Lee J.H."/>
            <person name="Kim S.J."/>
            <person name="Cho J.C."/>
        </authorList>
    </citation>
    <scope>NUCLEOTIDE SEQUENCE [LARGE SCALE GENOMIC DNA]</scope>
    <source>
        <strain evidence="9 10">IMCC1322</strain>
    </source>
</reference>
<dbReference type="GO" id="GO:0006633">
    <property type="term" value="P:fatty acid biosynthetic process"/>
    <property type="evidence" value="ECO:0007669"/>
    <property type="project" value="TreeGrafter"/>
</dbReference>
<dbReference type="SMART" id="SM00827">
    <property type="entry name" value="PKS_AT"/>
    <property type="match status" value="1"/>
</dbReference>
<sequence length="316" mass="32990">MTTTKMAFLFPGQGAQAIGMGRQLAASHDVARHLFEEVNDALSEDLFALMQNGPEDVLRLTRNAQPALFAASMAAVRVLETEIGKPLTAVATYVAGHSLGEYAALAAAGSLGIADAAQLLRQRGDAMQAAVADGDGAMAAILGADEAQIDAILTEASAKGLVQIANDNAPGQIVISGMTDAVDAAIDIAKDAGIRRAIKLPVSAPFHCDLMAPAADTMQSALGSVSMFDSIVPVICNVSAAAETDADMLRANLITQICSRVRWRETLMLLGQSEITHFIELGTGKVLSGLVKRTLEDVSIANLDGTDDLDKVLSQF</sequence>
<name>D5BRI7_PUNMI</name>
<evidence type="ECO:0000256" key="3">
    <source>
        <dbReference type="ARBA" id="ARBA00022679"/>
    </source>
</evidence>
<dbReference type="InterPro" id="IPR024925">
    <property type="entry name" value="Malonyl_CoA-ACP_transAc"/>
</dbReference>
<accession>D5BRI7</accession>
<dbReference type="eggNOG" id="COG0331">
    <property type="taxonomic scope" value="Bacteria"/>
</dbReference>
<dbReference type="KEGG" id="apb:SAR116_0641"/>
<dbReference type="Gene3D" id="3.30.70.250">
    <property type="entry name" value="Malonyl-CoA ACP transacylase, ACP-binding"/>
    <property type="match status" value="1"/>
</dbReference>
<dbReference type="PIRSF" id="PIRSF000446">
    <property type="entry name" value="Mct"/>
    <property type="match status" value="1"/>
</dbReference>
<dbReference type="EC" id="2.3.1.39" evidence="1 6"/>
<dbReference type="FunFam" id="3.30.70.250:FF:000001">
    <property type="entry name" value="Malonyl CoA-acyl carrier protein transacylase"/>
    <property type="match status" value="1"/>
</dbReference>
<dbReference type="GO" id="GO:0004314">
    <property type="term" value="F:[acyl-carrier-protein] S-malonyltransferase activity"/>
    <property type="evidence" value="ECO:0007669"/>
    <property type="project" value="UniProtKB-EC"/>
</dbReference>
<comment type="catalytic activity">
    <reaction evidence="5 6">
        <text>holo-[ACP] + malonyl-CoA = malonyl-[ACP] + CoA</text>
        <dbReference type="Rhea" id="RHEA:41792"/>
        <dbReference type="Rhea" id="RHEA-COMP:9623"/>
        <dbReference type="Rhea" id="RHEA-COMP:9685"/>
        <dbReference type="ChEBI" id="CHEBI:57287"/>
        <dbReference type="ChEBI" id="CHEBI:57384"/>
        <dbReference type="ChEBI" id="CHEBI:64479"/>
        <dbReference type="ChEBI" id="CHEBI:78449"/>
        <dbReference type="EC" id="2.3.1.39"/>
    </reaction>
</comment>
<dbReference type="SUPFAM" id="SSF52151">
    <property type="entry name" value="FabD/lysophospholipase-like"/>
    <property type="match status" value="1"/>
</dbReference>
<evidence type="ECO:0000256" key="7">
    <source>
        <dbReference type="PIRSR" id="PIRSR000446-1"/>
    </source>
</evidence>
<evidence type="ECO:0000256" key="1">
    <source>
        <dbReference type="ARBA" id="ARBA00013258"/>
    </source>
</evidence>
<dbReference type="InterPro" id="IPR016035">
    <property type="entry name" value="Acyl_Trfase/lysoPLipase"/>
</dbReference>
<dbReference type="InterPro" id="IPR014043">
    <property type="entry name" value="Acyl_transferase_dom"/>
</dbReference>
<protein>
    <recommendedName>
        <fullName evidence="2 6">Malonyl CoA-acyl carrier protein transacylase</fullName>
        <ecNumber evidence="1 6">2.3.1.39</ecNumber>
    </recommendedName>
</protein>
<dbReference type="GO" id="GO:0005829">
    <property type="term" value="C:cytosol"/>
    <property type="evidence" value="ECO:0007669"/>
    <property type="project" value="TreeGrafter"/>
</dbReference>
<dbReference type="AlphaFoldDB" id="D5BRI7"/>
<organism evidence="9 10">
    <name type="scientific">Puniceispirillum marinum (strain IMCC1322)</name>
    <dbReference type="NCBI Taxonomy" id="488538"/>
    <lineage>
        <taxon>Bacteria</taxon>
        <taxon>Pseudomonadati</taxon>
        <taxon>Pseudomonadota</taxon>
        <taxon>Alphaproteobacteria</taxon>
        <taxon>Candidatus Puniceispirillales</taxon>
        <taxon>Candidatus Puniceispirillaceae</taxon>
        <taxon>Candidatus Puniceispirillum</taxon>
    </lineage>
</organism>
<feature type="domain" description="Malonyl-CoA:ACP transacylase (MAT)" evidence="8">
    <location>
        <begin position="9"/>
        <end position="306"/>
    </location>
</feature>
<evidence type="ECO:0000256" key="6">
    <source>
        <dbReference type="PIRNR" id="PIRNR000446"/>
    </source>
</evidence>
<dbReference type="PANTHER" id="PTHR42681:SF1">
    <property type="entry name" value="MALONYL-COA-ACYL CARRIER PROTEIN TRANSACYLASE, MITOCHONDRIAL"/>
    <property type="match status" value="1"/>
</dbReference>
<evidence type="ECO:0000259" key="8">
    <source>
        <dbReference type="SMART" id="SM00827"/>
    </source>
</evidence>
<comment type="similarity">
    <text evidence="6">Belongs to the fabD family.</text>
</comment>
<evidence type="ECO:0000313" key="10">
    <source>
        <dbReference type="Proteomes" id="UP000007460"/>
    </source>
</evidence>
<feature type="active site" evidence="7">
    <location>
        <position position="98"/>
    </location>
</feature>
<proteinExistence type="inferred from homology"/>
<dbReference type="Gene3D" id="3.40.366.10">
    <property type="entry name" value="Malonyl-Coenzyme A Acyl Carrier Protein, domain 2"/>
    <property type="match status" value="1"/>
</dbReference>
<dbReference type="InterPro" id="IPR001227">
    <property type="entry name" value="Ac_transferase_dom_sf"/>
</dbReference>
<dbReference type="Proteomes" id="UP000007460">
    <property type="component" value="Chromosome"/>
</dbReference>